<comment type="caution">
    <text evidence="4">The sequence shown here is derived from an EMBL/GenBank/DDBJ whole genome shotgun (WGS) entry which is preliminary data.</text>
</comment>
<proteinExistence type="predicted"/>
<evidence type="ECO:0000259" key="3">
    <source>
        <dbReference type="Pfam" id="PF15607"/>
    </source>
</evidence>
<dbReference type="InterPro" id="IPR006530">
    <property type="entry name" value="YD"/>
</dbReference>
<dbReference type="InterPro" id="IPR031325">
    <property type="entry name" value="RHS_repeat"/>
</dbReference>
<sequence>MGWTNTSRTLLMTGAAAIGLICANPALAQQQVVPPEHYSLDGRGVDLVRGQFIHVAEEVVIGQPGNGGIVHGRVYTGDGWRDLLSGTIITAGSRYTVSLGGISEIFFRSGSTFTPQSNRGATLVQSGNQYIFTTSDGMVAVYNTLLANTTNPWPDSHALIESITQPAGERVNFNYATMPYCADNPPGPDCQDWREALRLQSVTNNRGYQVNFSYQTPGLNDPADVYFQRIGAGGINLAVEYCNPNGPICSGVTHTWPSVTYAAGTAPFEELVTDQSGRTTTYRFSSINAFRMTGLRLPGSTADDVTMTYTGSGLGLATITVAGSTWAYARTTSGGTQTTTTTNPDASTTVAIADASLRQLTSFRNELNQTTTFQYDTQGRLERTTLPEGNYAQYGYDNRGNVTSVTQVAKSGSSLANIVTTAAYPATCSNPVICNRPTSVTDARGNTTNFTYDASHGGVLTITAPAPTTGAARPQTRFEYWTTRAWYYTAPGTISSAPTQVTLPRETRACVTGASCTNAANEVVTTLFYGSGGTTSPTNRLPTSVNQRSGTSSVTATTAFTYTPNGDLASVNGPLSGTTDTAYYRYDVARQLIGLIGPDPDGTGPLLRRAQRYTYNPRGQVTLTEQGTVTGLTDPNWAAFVTLQRQANQYDTYGRPTHTRVQSSNGTTRALSQVSYDARGRVDCVVTRMNPATFASPPAACSLGTTGSFGQDRIVRYGYNVASRVTSLTSGHNSSAPITQNLTWTHNGQLATAQDGDGNLSTWIYDGFDRVYRLRFPNPSSSGSSTSDYGQYTYDANSNVTTYRSRGNQTFTSTYDNLNRRTLLTTPGTMANVTYAYDNLSRPTSVSQPGHAVTYAWDVLNRLTSQTDPLGTFAFQYDAAGRRTRITWPDAFYAQYDWNLYGQVTAVRENGASSGAGVLAQYAYDNLGRRTGITRGNGVPTSYGYDDIGRLTSIVHNLAGTAQDVTFTMGYNPASQVTSRTINNNLYAHVPANESTTYTVNGRNEITAAGGTTFTYDANRNLTYDGVRTYAYDAANRMTSAGGVNFTYDPLGQPYGYGAMSLQTVGGERLGMVTTSTGALYRRFVPGAAMDELASYNNGPGTGARSWLLTDHQNSVVGLSNASGVGTGINTYDEYGRPGAGNVEFVQYTGQLTASAAWGLYNHRNRFYSAAIGRFMQTDPIGYGDGLNLYGYVANDPLNRIDPWGLDSILIRVCRSESRWGPPTSEGPREVQFVLICEDQWVNFPGRPSPPGGTAEQPIVQPDGVSIDDLICRAGQLYTPRLPHGSIGLTPEQMLFEGGSRWFNLVKPGGDWDFKTRSSVYEGYGNFAYGATGTALGLPESVLLRGAGWGQTHYNAPGRGYDPQWGNWRGSAPYGDDPADQTSIQRGIEYAQANPCPT</sequence>
<dbReference type="OrthoDB" id="7169608at2"/>
<feature type="compositionally biased region" description="Polar residues" evidence="1">
    <location>
        <begin position="534"/>
        <end position="552"/>
    </location>
</feature>
<dbReference type="RefSeq" id="WP_021697224.1">
    <property type="nucleotide sequence ID" value="NZ_BATC01000019.1"/>
</dbReference>
<accession>A0A8E0N902</accession>
<feature type="signal peptide" evidence="2">
    <location>
        <begin position="1"/>
        <end position="28"/>
    </location>
</feature>
<evidence type="ECO:0000313" key="5">
    <source>
        <dbReference type="Proteomes" id="UP000016569"/>
    </source>
</evidence>
<keyword evidence="5" id="KW-1185">Reference proteome</keyword>
<organism evidence="4 5">
    <name type="scientific">Brevundimonas abyssalis TAR-001</name>
    <dbReference type="NCBI Taxonomy" id="1391729"/>
    <lineage>
        <taxon>Bacteria</taxon>
        <taxon>Pseudomonadati</taxon>
        <taxon>Pseudomonadota</taxon>
        <taxon>Alphaproteobacteria</taxon>
        <taxon>Caulobacterales</taxon>
        <taxon>Caulobacteraceae</taxon>
        <taxon>Brevundimonas</taxon>
    </lineage>
</organism>
<gene>
    <name evidence="4" type="ORF">MBEBAB_1379</name>
</gene>
<dbReference type="Proteomes" id="UP000016569">
    <property type="component" value="Unassembled WGS sequence"/>
</dbReference>
<dbReference type="NCBIfam" id="TIGR01643">
    <property type="entry name" value="YD_repeat_2x"/>
    <property type="match status" value="5"/>
</dbReference>
<keyword evidence="2" id="KW-0732">Signal</keyword>
<evidence type="ECO:0000313" key="4">
    <source>
        <dbReference type="EMBL" id="GAD59129.1"/>
    </source>
</evidence>
<dbReference type="Pfam" id="PF15607">
    <property type="entry name" value="Ntox44"/>
    <property type="match status" value="1"/>
</dbReference>
<protein>
    <recommendedName>
        <fullName evidence="3">Bacterial toxin 44 domain-containing protein</fullName>
    </recommendedName>
</protein>
<dbReference type="InterPro" id="IPR028946">
    <property type="entry name" value="Ntox44"/>
</dbReference>
<reference evidence="5" key="1">
    <citation type="journal article" date="2013" name="Genome Announc.">
        <title>Draft Genome Sequence of the Dimorphic Prosthecate Bacterium Brevundimonas abyssalis TAR-001T.</title>
        <authorList>
            <person name="Tsubouchi T."/>
            <person name="Nishi S."/>
            <person name="Usui K."/>
            <person name="Shimane Y."/>
            <person name="Takaki Y."/>
            <person name="Maruyama T."/>
            <person name="Hatada Y."/>
        </authorList>
    </citation>
    <scope>NUCLEOTIDE SEQUENCE [LARGE SCALE GENOMIC DNA]</scope>
    <source>
        <strain evidence="5">TAR-001</strain>
    </source>
</reference>
<dbReference type="InterPro" id="IPR050708">
    <property type="entry name" value="T6SS_VgrG/RHS"/>
</dbReference>
<name>A0A8E0N902_9CAUL</name>
<dbReference type="EMBL" id="BATC01000019">
    <property type="protein sequence ID" value="GAD59129.1"/>
    <property type="molecule type" value="Genomic_DNA"/>
</dbReference>
<evidence type="ECO:0000256" key="1">
    <source>
        <dbReference type="SAM" id="MobiDB-lite"/>
    </source>
</evidence>
<evidence type="ECO:0000256" key="2">
    <source>
        <dbReference type="SAM" id="SignalP"/>
    </source>
</evidence>
<dbReference type="PANTHER" id="PTHR32305">
    <property type="match status" value="1"/>
</dbReference>
<dbReference type="Gene3D" id="2.180.10.10">
    <property type="entry name" value="RHS repeat-associated core"/>
    <property type="match status" value="3"/>
</dbReference>
<dbReference type="NCBIfam" id="TIGR03696">
    <property type="entry name" value="Rhs_assc_core"/>
    <property type="match status" value="1"/>
</dbReference>
<feature type="domain" description="Bacterial toxin 44" evidence="3">
    <location>
        <begin position="1319"/>
        <end position="1392"/>
    </location>
</feature>
<dbReference type="InterPro" id="IPR022385">
    <property type="entry name" value="Rhs_assc_core"/>
</dbReference>
<feature type="region of interest" description="Disordered" evidence="1">
    <location>
        <begin position="533"/>
        <end position="552"/>
    </location>
</feature>
<dbReference type="Pfam" id="PF05593">
    <property type="entry name" value="RHS_repeat"/>
    <property type="match status" value="3"/>
</dbReference>
<dbReference type="PANTHER" id="PTHR32305:SF15">
    <property type="entry name" value="PROTEIN RHSA-RELATED"/>
    <property type="match status" value="1"/>
</dbReference>
<feature type="chain" id="PRO_5034393789" description="Bacterial toxin 44 domain-containing protein" evidence="2">
    <location>
        <begin position="29"/>
        <end position="1398"/>
    </location>
</feature>